<gene>
    <name evidence="3" type="primary">mltB</name>
    <name evidence="3" type="ORF">GT347_26305</name>
</gene>
<dbReference type="NCBIfam" id="TIGR02282">
    <property type="entry name" value="MltB"/>
    <property type="match status" value="1"/>
</dbReference>
<dbReference type="AlphaFoldDB" id="A0A857JDB3"/>
<dbReference type="InterPro" id="IPR011757">
    <property type="entry name" value="Lytic_transglycosylase_MltB"/>
</dbReference>
<feature type="domain" description="Transglycosylase SLT" evidence="2">
    <location>
        <begin position="70"/>
        <end position="372"/>
    </location>
</feature>
<protein>
    <submittedName>
        <fullName evidence="3">Lytic murein transglycosylase B</fullName>
    </submittedName>
</protein>
<dbReference type="InterPro" id="IPR023346">
    <property type="entry name" value="Lysozyme-like_dom_sf"/>
</dbReference>
<accession>A0A857JDB3</accession>
<dbReference type="GO" id="GO:0009253">
    <property type="term" value="P:peptidoglycan catabolic process"/>
    <property type="evidence" value="ECO:0007669"/>
    <property type="project" value="TreeGrafter"/>
</dbReference>
<dbReference type="PANTHER" id="PTHR30163:SF9">
    <property type="entry name" value="MEMBRANE-BOUND LYTIC MUREIN TRANSGLYCOSYLASE B"/>
    <property type="match status" value="1"/>
</dbReference>
<dbReference type="RefSeq" id="WP_160555000.1">
    <property type="nucleotide sequence ID" value="NZ_CP047650.1"/>
</dbReference>
<evidence type="ECO:0000313" key="3">
    <source>
        <dbReference type="EMBL" id="QHJ01192.1"/>
    </source>
</evidence>
<evidence type="ECO:0000256" key="1">
    <source>
        <dbReference type="PIRSR" id="PIRSR611757-1"/>
    </source>
</evidence>
<proteinExistence type="predicted"/>
<dbReference type="InterPro" id="IPR043426">
    <property type="entry name" value="MltB-like"/>
</dbReference>
<dbReference type="EMBL" id="CP047650">
    <property type="protein sequence ID" value="QHJ01192.1"/>
    <property type="molecule type" value="Genomic_DNA"/>
</dbReference>
<keyword evidence="4" id="KW-1185">Reference proteome</keyword>
<dbReference type="Pfam" id="PF13406">
    <property type="entry name" value="SLT_2"/>
    <property type="match status" value="1"/>
</dbReference>
<reference evidence="3 4" key="1">
    <citation type="submission" date="2020-01" db="EMBL/GenBank/DDBJ databases">
        <title>Genome sequencing of strain KACC 21265.</title>
        <authorList>
            <person name="Heo J."/>
            <person name="Kim S.-J."/>
            <person name="Kim J.-S."/>
            <person name="Hong S.-B."/>
            <person name="Kwon S.-W."/>
        </authorList>
    </citation>
    <scope>NUCLEOTIDE SEQUENCE [LARGE SCALE GENOMIC DNA]</scope>
    <source>
        <strain evidence="3 4">KACC 21265</strain>
    </source>
</reference>
<dbReference type="CDD" id="cd13399">
    <property type="entry name" value="Slt35-like"/>
    <property type="match status" value="1"/>
</dbReference>
<dbReference type="InterPro" id="IPR031304">
    <property type="entry name" value="SLT_2"/>
</dbReference>
<name>A0A857JDB3_9BURK</name>
<feature type="active site" evidence="1">
    <location>
        <position position="166"/>
    </location>
</feature>
<dbReference type="GO" id="GO:0008933">
    <property type="term" value="F:peptidoglycan lytic transglycosylase activity"/>
    <property type="evidence" value="ECO:0007669"/>
    <property type="project" value="TreeGrafter"/>
</dbReference>
<dbReference type="Proteomes" id="UP000464787">
    <property type="component" value="Chromosome"/>
</dbReference>
<dbReference type="SUPFAM" id="SSF53955">
    <property type="entry name" value="Lysozyme-like"/>
    <property type="match status" value="1"/>
</dbReference>
<organism evidence="3 4">
    <name type="scientific">Xylophilus rhododendri</name>
    <dbReference type="NCBI Taxonomy" id="2697032"/>
    <lineage>
        <taxon>Bacteria</taxon>
        <taxon>Pseudomonadati</taxon>
        <taxon>Pseudomonadota</taxon>
        <taxon>Betaproteobacteria</taxon>
        <taxon>Burkholderiales</taxon>
        <taxon>Xylophilus</taxon>
    </lineage>
</organism>
<evidence type="ECO:0000259" key="2">
    <source>
        <dbReference type="Pfam" id="PF13406"/>
    </source>
</evidence>
<dbReference type="KEGG" id="xyk:GT347_26305"/>
<dbReference type="Gene3D" id="1.10.8.350">
    <property type="entry name" value="Bacterial muramidase"/>
    <property type="match status" value="1"/>
</dbReference>
<dbReference type="Gene3D" id="1.10.530.10">
    <property type="match status" value="1"/>
</dbReference>
<dbReference type="PANTHER" id="PTHR30163">
    <property type="entry name" value="MEMBRANE-BOUND LYTIC MUREIN TRANSGLYCOSYLASE B"/>
    <property type="match status" value="1"/>
</dbReference>
<evidence type="ECO:0000313" key="4">
    <source>
        <dbReference type="Proteomes" id="UP000464787"/>
    </source>
</evidence>
<sequence>MPHELQAPPSFRRRDRLQLAIGIGLAGLAFAASASTHHASSKAHASPQARTAKASGTKAAAPLVRYATREDAMRFADELAARRGLDTDWTRATLGQAGFLPYVPKLVLPPPGGTAKNWRLYRSRFVEPVRIRAGVRFWAEHAAALARAEAQYGVPAEIIVGIIGVETIYGQQSGNVRILDALATLSFDFPAQHPRAAERAEFFRGELENFLVMAQQGTLDATTARGSYAGAMGLPQFMPSSWKRWAVDFDGDGRIDLFNSADDAIGSVASYFRAFGWKTGMTATYPVSFDAARLDLPALLAPDIKPTFDPAGFAAKGVVLEGPALQHAGPLALIELQNGDDVPSYVAGTENFYVITRYNWSSYYAMAVLELGAAVAAAR</sequence>
<dbReference type="FunFam" id="1.10.8.350:FF:000001">
    <property type="entry name" value="Lytic murein transglycosylase B"/>
    <property type="match status" value="1"/>
</dbReference>